<organism evidence="2 3">
    <name type="scientific">Crepidotus variabilis</name>
    <dbReference type="NCBI Taxonomy" id="179855"/>
    <lineage>
        <taxon>Eukaryota</taxon>
        <taxon>Fungi</taxon>
        <taxon>Dikarya</taxon>
        <taxon>Basidiomycota</taxon>
        <taxon>Agaricomycotina</taxon>
        <taxon>Agaricomycetes</taxon>
        <taxon>Agaricomycetidae</taxon>
        <taxon>Agaricales</taxon>
        <taxon>Agaricineae</taxon>
        <taxon>Crepidotaceae</taxon>
        <taxon>Crepidotus</taxon>
    </lineage>
</organism>
<name>A0A9P6EHA5_9AGAR</name>
<evidence type="ECO:0000313" key="2">
    <source>
        <dbReference type="EMBL" id="KAF9529631.1"/>
    </source>
</evidence>
<proteinExistence type="predicted"/>
<dbReference type="AlphaFoldDB" id="A0A9P6EHA5"/>
<accession>A0A9P6EHA5</accession>
<dbReference type="EMBL" id="MU157845">
    <property type="protein sequence ID" value="KAF9529631.1"/>
    <property type="molecule type" value="Genomic_DNA"/>
</dbReference>
<protein>
    <submittedName>
        <fullName evidence="2">Uncharacterized protein</fullName>
    </submittedName>
</protein>
<keyword evidence="3" id="KW-1185">Reference proteome</keyword>
<keyword evidence="1" id="KW-0732">Signal</keyword>
<evidence type="ECO:0000313" key="3">
    <source>
        <dbReference type="Proteomes" id="UP000807306"/>
    </source>
</evidence>
<dbReference type="Proteomes" id="UP000807306">
    <property type="component" value="Unassembled WGS sequence"/>
</dbReference>
<feature type="signal peptide" evidence="1">
    <location>
        <begin position="1"/>
        <end position="25"/>
    </location>
</feature>
<evidence type="ECO:0000256" key="1">
    <source>
        <dbReference type="SAM" id="SignalP"/>
    </source>
</evidence>
<reference evidence="2" key="1">
    <citation type="submission" date="2020-11" db="EMBL/GenBank/DDBJ databases">
        <authorList>
            <consortium name="DOE Joint Genome Institute"/>
            <person name="Ahrendt S."/>
            <person name="Riley R."/>
            <person name="Andreopoulos W."/>
            <person name="Labutti K."/>
            <person name="Pangilinan J."/>
            <person name="Ruiz-Duenas F.J."/>
            <person name="Barrasa J.M."/>
            <person name="Sanchez-Garcia M."/>
            <person name="Camarero S."/>
            <person name="Miyauchi S."/>
            <person name="Serrano A."/>
            <person name="Linde D."/>
            <person name="Babiker R."/>
            <person name="Drula E."/>
            <person name="Ayuso-Fernandez I."/>
            <person name="Pacheco R."/>
            <person name="Padilla G."/>
            <person name="Ferreira P."/>
            <person name="Barriuso J."/>
            <person name="Kellner H."/>
            <person name="Castanera R."/>
            <person name="Alfaro M."/>
            <person name="Ramirez L."/>
            <person name="Pisabarro A.G."/>
            <person name="Kuo A."/>
            <person name="Tritt A."/>
            <person name="Lipzen A."/>
            <person name="He G."/>
            <person name="Yan M."/>
            <person name="Ng V."/>
            <person name="Cullen D."/>
            <person name="Martin F."/>
            <person name="Rosso M.-N."/>
            <person name="Henrissat B."/>
            <person name="Hibbett D."/>
            <person name="Martinez A.T."/>
            <person name="Grigoriev I.V."/>
        </authorList>
    </citation>
    <scope>NUCLEOTIDE SEQUENCE</scope>
    <source>
        <strain evidence="2">CBS 506.95</strain>
    </source>
</reference>
<comment type="caution">
    <text evidence="2">The sequence shown here is derived from an EMBL/GenBank/DDBJ whole genome shotgun (WGS) entry which is preliminary data.</text>
</comment>
<gene>
    <name evidence="2" type="ORF">CPB83DRAFT_906006</name>
</gene>
<feature type="chain" id="PRO_5040481428" evidence="1">
    <location>
        <begin position="26"/>
        <end position="68"/>
    </location>
</feature>
<sequence length="68" mass="7042">MLQMNKYFLATFVSILSATLVVATALPGDTAYKPVPCGNEYCSVGFTCCQGFAGPICLSGIPPGTSCD</sequence>